<dbReference type="AlphaFoldDB" id="A0A0T6LV81"/>
<dbReference type="eggNOG" id="COG0456">
    <property type="taxonomic scope" value="Bacteria"/>
</dbReference>
<evidence type="ECO:0000256" key="2">
    <source>
        <dbReference type="ARBA" id="ARBA00023315"/>
    </source>
</evidence>
<keyword evidence="5" id="KW-1185">Reference proteome</keyword>
<dbReference type="Pfam" id="PF00583">
    <property type="entry name" value="Acetyltransf_1"/>
    <property type="match status" value="1"/>
</dbReference>
<dbReference type="PROSITE" id="PS51186">
    <property type="entry name" value="GNAT"/>
    <property type="match status" value="1"/>
</dbReference>
<keyword evidence="2" id="KW-0012">Acyltransferase</keyword>
<evidence type="ECO:0000313" key="5">
    <source>
        <dbReference type="Proteomes" id="UP000050867"/>
    </source>
</evidence>
<dbReference type="OrthoDB" id="4458448at2"/>
<dbReference type="RefSeq" id="WP_018385466.1">
    <property type="nucleotide sequence ID" value="NZ_LLZU01000008.1"/>
</dbReference>
<protein>
    <submittedName>
        <fullName evidence="4">DNA mismatch repair protein MutT</fullName>
    </submittedName>
</protein>
<feature type="domain" description="N-acetyltransferase" evidence="3">
    <location>
        <begin position="4"/>
        <end position="166"/>
    </location>
</feature>
<gene>
    <name evidence="4" type="ORF">AQ490_18110</name>
</gene>
<comment type="caution">
    <text evidence="4">The sequence shown here is derived from an EMBL/GenBank/DDBJ whole genome shotgun (WGS) entry which is preliminary data.</text>
</comment>
<reference evidence="4 5" key="1">
    <citation type="submission" date="2015-10" db="EMBL/GenBank/DDBJ databases">
        <title>Draft genome sequence of pyrrolomycin-producing Streptomyces vitaminophilus.</title>
        <authorList>
            <person name="Graham D.E."/>
            <person name="Mahan K.M."/>
            <person name="Klingeman D.M."/>
            <person name="Hettich R.L."/>
            <person name="Parry R.J."/>
        </authorList>
    </citation>
    <scope>NUCLEOTIDE SEQUENCE [LARGE SCALE GENOMIC DNA]</scope>
    <source>
        <strain evidence="4 5">ATCC 31673</strain>
    </source>
</reference>
<evidence type="ECO:0000259" key="3">
    <source>
        <dbReference type="PROSITE" id="PS51186"/>
    </source>
</evidence>
<dbReference type="PANTHER" id="PTHR43877">
    <property type="entry name" value="AMINOALKYLPHOSPHONATE N-ACETYLTRANSFERASE-RELATED-RELATED"/>
    <property type="match status" value="1"/>
</dbReference>
<evidence type="ECO:0000313" key="4">
    <source>
        <dbReference type="EMBL" id="KRV49973.1"/>
    </source>
</evidence>
<dbReference type="InterPro" id="IPR000182">
    <property type="entry name" value="GNAT_dom"/>
</dbReference>
<sequence length="166" mass="18484">MSALRLSALRPTPDEVAEVVALYASNPEYLRAAGEYDPSDIPVARVEADLRAEVGTEGCAVLLARDAEDRAVGLLSLLHRHPGDGYPWIGLLMVHGELRRRGVGRQLVALVEERFRDQGGDGVRLAVLENNPTAWTFWNSLGWREVDRRLDIQHGRPCVVMHKELV</sequence>
<organism evidence="4 5">
    <name type="scientific">Wenjunlia vitaminophila</name>
    <name type="common">Streptomyces vitaminophilus</name>
    <dbReference type="NCBI Taxonomy" id="76728"/>
    <lineage>
        <taxon>Bacteria</taxon>
        <taxon>Bacillati</taxon>
        <taxon>Actinomycetota</taxon>
        <taxon>Actinomycetes</taxon>
        <taxon>Kitasatosporales</taxon>
        <taxon>Streptomycetaceae</taxon>
        <taxon>Wenjunlia</taxon>
    </lineage>
</organism>
<proteinExistence type="predicted"/>
<accession>A0A0T6LV81</accession>
<dbReference type="SUPFAM" id="SSF55729">
    <property type="entry name" value="Acyl-CoA N-acyltransferases (Nat)"/>
    <property type="match status" value="1"/>
</dbReference>
<dbReference type="InterPro" id="IPR016181">
    <property type="entry name" value="Acyl_CoA_acyltransferase"/>
</dbReference>
<dbReference type="GO" id="GO:0016747">
    <property type="term" value="F:acyltransferase activity, transferring groups other than amino-acyl groups"/>
    <property type="evidence" value="ECO:0007669"/>
    <property type="project" value="InterPro"/>
</dbReference>
<evidence type="ECO:0000256" key="1">
    <source>
        <dbReference type="ARBA" id="ARBA00022679"/>
    </source>
</evidence>
<dbReference type="InterPro" id="IPR050832">
    <property type="entry name" value="Bact_Acetyltransf"/>
</dbReference>
<dbReference type="Proteomes" id="UP000050867">
    <property type="component" value="Unassembled WGS sequence"/>
</dbReference>
<dbReference type="Gene3D" id="3.40.630.30">
    <property type="match status" value="1"/>
</dbReference>
<keyword evidence="1" id="KW-0808">Transferase</keyword>
<dbReference type="STRING" id="76728.AQ490_18110"/>
<dbReference type="EMBL" id="LLZU01000008">
    <property type="protein sequence ID" value="KRV49973.1"/>
    <property type="molecule type" value="Genomic_DNA"/>
</dbReference>
<name>A0A0T6LV81_WENVI</name>
<dbReference type="CDD" id="cd04301">
    <property type="entry name" value="NAT_SF"/>
    <property type="match status" value="1"/>
</dbReference>